<evidence type="ECO:0000256" key="2">
    <source>
        <dbReference type="ARBA" id="ARBA00022515"/>
    </source>
</evidence>
<dbReference type="InterPro" id="IPR007692">
    <property type="entry name" value="DNA_helicase_DnaB"/>
</dbReference>
<comment type="catalytic activity">
    <reaction evidence="10 12">
        <text>ATP + H2O = ADP + phosphate + H(+)</text>
        <dbReference type="Rhea" id="RHEA:13065"/>
        <dbReference type="ChEBI" id="CHEBI:15377"/>
        <dbReference type="ChEBI" id="CHEBI:15378"/>
        <dbReference type="ChEBI" id="CHEBI:30616"/>
        <dbReference type="ChEBI" id="CHEBI:43474"/>
        <dbReference type="ChEBI" id="CHEBI:456216"/>
        <dbReference type="EC" id="5.6.2.3"/>
    </reaction>
</comment>
<dbReference type="InterPro" id="IPR036185">
    <property type="entry name" value="DNA_heli_DnaB-like_N_sf"/>
</dbReference>
<comment type="function">
    <text evidence="12">The main replicative DNA helicase, it participates in initiation and elongation during chromosome replication. Travels ahead of the DNA replisome, separating dsDNA into templates for DNA synthesis. A processive ATP-dependent 5'-3' DNA helicase it has DNA-dependent ATPase activity.</text>
</comment>
<dbReference type="Pfam" id="PF03796">
    <property type="entry name" value="DnaB_C"/>
    <property type="match status" value="1"/>
</dbReference>
<dbReference type="NCBIfam" id="NF004384">
    <property type="entry name" value="PRK05748.1"/>
    <property type="match status" value="1"/>
</dbReference>
<evidence type="ECO:0000256" key="9">
    <source>
        <dbReference type="ARBA" id="ARBA00023235"/>
    </source>
</evidence>
<evidence type="ECO:0000259" key="13">
    <source>
        <dbReference type="PROSITE" id="PS51199"/>
    </source>
</evidence>
<dbReference type="GO" id="GO:0005524">
    <property type="term" value="F:ATP binding"/>
    <property type="evidence" value="ECO:0007669"/>
    <property type="project" value="UniProtKB-UniRule"/>
</dbReference>
<dbReference type="InterPro" id="IPR007693">
    <property type="entry name" value="DNA_helicase_DnaB-like_N"/>
</dbReference>
<keyword evidence="4 12" id="KW-0547">Nucleotide-binding</keyword>
<dbReference type="Gene3D" id="1.10.860.10">
    <property type="entry name" value="DNAb Helicase, Chain A"/>
    <property type="match status" value="1"/>
</dbReference>
<dbReference type="PANTHER" id="PTHR30153">
    <property type="entry name" value="REPLICATIVE DNA HELICASE DNAB"/>
    <property type="match status" value="1"/>
</dbReference>
<comment type="caution">
    <text evidence="14">The sequence shown here is derived from an EMBL/GenBank/DDBJ whole genome shotgun (WGS) entry which is preliminary data.</text>
</comment>
<keyword evidence="15" id="KW-1185">Reference proteome</keyword>
<dbReference type="GO" id="GO:0005829">
    <property type="term" value="C:cytosol"/>
    <property type="evidence" value="ECO:0007669"/>
    <property type="project" value="TreeGrafter"/>
</dbReference>
<evidence type="ECO:0000256" key="7">
    <source>
        <dbReference type="ARBA" id="ARBA00022840"/>
    </source>
</evidence>
<keyword evidence="7 12" id="KW-0067">ATP-binding</keyword>
<dbReference type="CDD" id="cd00984">
    <property type="entry name" value="DnaB_C"/>
    <property type="match status" value="1"/>
</dbReference>
<evidence type="ECO:0000256" key="11">
    <source>
        <dbReference type="NCBIfam" id="TIGR00665"/>
    </source>
</evidence>
<sequence length="445" mass="49622">MEGRIPPHNLEAEASVLGSVLLDSEVLDRLEGTLSAEAFYKEGHRKIWLAMEHLRARNEPIDLVTLSDELRTRGELDEVGGLSYLVGLSETTPTAAYADYYARIVAEKWTLRKLINAAGEAMRMAYEEAGSLEDILDSAGRKVLEVSLQGGRTEFQSMRELVHETFEHIQMLYENQGQTEGIRCGFRELDAMLGGLGPGSLNIIAARPSMGKTAFALTIAQNVALREGLGVAIFSLEMPAVQLVTRMMCSEARIDMNRLRQGQLTDRDFSRLVDVAGRISEAPIMIDDTPDMTLMELRSRARRLRAQQKLGLIVIDYLQLMSGPNNGRNAGENRQQEIAQISRGLKNLARELEVPVIALSQLSRAVEARPNKRPMLSDLRESGSIEQDADLVMFIYRDDYYNPHSEKAGIAEIIVGKQRNGPTGTVDLQFHAQHVRFNDLAKDEI</sequence>
<dbReference type="GO" id="GO:0043139">
    <property type="term" value="F:5'-3' DNA helicase activity"/>
    <property type="evidence" value="ECO:0007669"/>
    <property type="project" value="UniProtKB-EC"/>
</dbReference>
<gene>
    <name evidence="14" type="primary">dnaC</name>
    <name evidence="14" type="ORF">Mrose_01833</name>
</gene>
<evidence type="ECO:0000256" key="12">
    <source>
        <dbReference type="RuleBase" id="RU362085"/>
    </source>
</evidence>
<accession>A0A399ERT6</accession>
<dbReference type="OrthoDB" id="9773982at2"/>
<dbReference type="Proteomes" id="UP000265341">
    <property type="component" value="Unassembled WGS sequence"/>
</dbReference>
<dbReference type="SUPFAM" id="SSF52540">
    <property type="entry name" value="P-loop containing nucleoside triphosphate hydrolases"/>
    <property type="match status" value="1"/>
</dbReference>
<dbReference type="FunFam" id="1.10.860.10:FF:000001">
    <property type="entry name" value="Replicative DNA helicase"/>
    <property type="match status" value="1"/>
</dbReference>
<dbReference type="PANTHER" id="PTHR30153:SF2">
    <property type="entry name" value="REPLICATIVE DNA HELICASE"/>
    <property type="match status" value="1"/>
</dbReference>
<dbReference type="RefSeq" id="WP_119277594.1">
    <property type="nucleotide sequence ID" value="NZ_QWLA01000031.1"/>
</dbReference>
<keyword evidence="2 12" id="KW-0639">Primosome</keyword>
<dbReference type="PROSITE" id="PS51199">
    <property type="entry name" value="SF4_HELICASE"/>
    <property type="match status" value="1"/>
</dbReference>
<dbReference type="GO" id="GO:0042802">
    <property type="term" value="F:identical protein binding"/>
    <property type="evidence" value="ECO:0007669"/>
    <property type="project" value="UniProtKB-ARBA"/>
</dbReference>
<evidence type="ECO:0000256" key="5">
    <source>
        <dbReference type="ARBA" id="ARBA00022801"/>
    </source>
</evidence>
<reference evidence="14 15" key="1">
    <citation type="submission" date="2018-08" db="EMBL/GenBank/DDBJ databases">
        <title>Meiothermus roseus NBRC 110900 genome sequencing project.</title>
        <authorList>
            <person name="Da Costa M.S."/>
            <person name="Albuquerque L."/>
            <person name="Raposo P."/>
            <person name="Froufe H.J.C."/>
            <person name="Barroso C.S."/>
            <person name="Egas C."/>
        </authorList>
    </citation>
    <scope>NUCLEOTIDE SEQUENCE [LARGE SCALE GENOMIC DNA]</scope>
    <source>
        <strain evidence="14 15">NBRC 110900</strain>
    </source>
</reference>
<evidence type="ECO:0000256" key="3">
    <source>
        <dbReference type="ARBA" id="ARBA00022705"/>
    </source>
</evidence>
<feature type="domain" description="SF4 helicase" evidence="13">
    <location>
        <begin position="175"/>
        <end position="444"/>
    </location>
</feature>
<organism evidence="14 15">
    <name type="scientific">Calidithermus roseus</name>
    <dbReference type="NCBI Taxonomy" id="1644118"/>
    <lineage>
        <taxon>Bacteria</taxon>
        <taxon>Thermotogati</taxon>
        <taxon>Deinococcota</taxon>
        <taxon>Deinococci</taxon>
        <taxon>Thermales</taxon>
        <taxon>Thermaceae</taxon>
        <taxon>Calidithermus</taxon>
    </lineage>
</organism>
<dbReference type="EC" id="5.6.2.3" evidence="11 12"/>
<evidence type="ECO:0000313" key="14">
    <source>
        <dbReference type="EMBL" id="RIH86293.1"/>
    </source>
</evidence>
<evidence type="ECO:0000256" key="10">
    <source>
        <dbReference type="ARBA" id="ARBA00048954"/>
    </source>
</evidence>
<evidence type="ECO:0000256" key="4">
    <source>
        <dbReference type="ARBA" id="ARBA00022741"/>
    </source>
</evidence>
<keyword evidence="9" id="KW-0413">Isomerase</keyword>
<dbReference type="InterPro" id="IPR007694">
    <property type="entry name" value="DNA_helicase_DnaB-like_C"/>
</dbReference>
<dbReference type="SMART" id="SM00382">
    <property type="entry name" value="AAA"/>
    <property type="match status" value="1"/>
</dbReference>
<keyword evidence="6 12" id="KW-0347">Helicase</keyword>
<dbReference type="FunFam" id="3.40.50.300:FF:000076">
    <property type="entry name" value="Replicative DNA helicase"/>
    <property type="match status" value="1"/>
</dbReference>
<dbReference type="EMBL" id="QWLA01000031">
    <property type="protein sequence ID" value="RIH86293.1"/>
    <property type="molecule type" value="Genomic_DNA"/>
</dbReference>
<dbReference type="SUPFAM" id="SSF48024">
    <property type="entry name" value="N-terminal domain of DnaB helicase"/>
    <property type="match status" value="1"/>
</dbReference>
<dbReference type="AlphaFoldDB" id="A0A399ERT6"/>
<keyword evidence="3 12" id="KW-0235">DNA replication</keyword>
<protein>
    <recommendedName>
        <fullName evidence="11 12">Replicative DNA helicase</fullName>
        <ecNumber evidence="11 12">5.6.2.3</ecNumber>
    </recommendedName>
</protein>
<evidence type="ECO:0000256" key="6">
    <source>
        <dbReference type="ARBA" id="ARBA00022806"/>
    </source>
</evidence>
<dbReference type="GO" id="GO:1990077">
    <property type="term" value="C:primosome complex"/>
    <property type="evidence" value="ECO:0007669"/>
    <property type="project" value="UniProtKB-UniRule"/>
</dbReference>
<evidence type="ECO:0000256" key="1">
    <source>
        <dbReference type="ARBA" id="ARBA00008428"/>
    </source>
</evidence>
<dbReference type="InterPro" id="IPR016136">
    <property type="entry name" value="DNA_helicase_N/primase_C"/>
</dbReference>
<dbReference type="GO" id="GO:0016887">
    <property type="term" value="F:ATP hydrolysis activity"/>
    <property type="evidence" value="ECO:0007669"/>
    <property type="project" value="RHEA"/>
</dbReference>
<dbReference type="GO" id="GO:0003677">
    <property type="term" value="F:DNA binding"/>
    <property type="evidence" value="ECO:0007669"/>
    <property type="project" value="UniProtKB-UniRule"/>
</dbReference>
<dbReference type="Gene3D" id="3.40.50.300">
    <property type="entry name" value="P-loop containing nucleotide triphosphate hydrolases"/>
    <property type="match status" value="1"/>
</dbReference>
<evidence type="ECO:0000313" key="15">
    <source>
        <dbReference type="Proteomes" id="UP000265341"/>
    </source>
</evidence>
<dbReference type="Pfam" id="PF00772">
    <property type="entry name" value="DnaB"/>
    <property type="match status" value="1"/>
</dbReference>
<dbReference type="InterPro" id="IPR027417">
    <property type="entry name" value="P-loop_NTPase"/>
</dbReference>
<dbReference type="NCBIfam" id="TIGR00665">
    <property type="entry name" value="DnaB"/>
    <property type="match status" value="1"/>
</dbReference>
<keyword evidence="5 12" id="KW-0378">Hydrolase</keyword>
<proteinExistence type="inferred from homology"/>
<comment type="similarity">
    <text evidence="1 12">Belongs to the helicase family. DnaB subfamily.</text>
</comment>
<name>A0A399ERT6_9DEIN</name>
<dbReference type="GO" id="GO:0006269">
    <property type="term" value="P:DNA replication, synthesis of primer"/>
    <property type="evidence" value="ECO:0007669"/>
    <property type="project" value="UniProtKB-UniRule"/>
</dbReference>
<dbReference type="InterPro" id="IPR003593">
    <property type="entry name" value="AAA+_ATPase"/>
</dbReference>
<keyword evidence="8 12" id="KW-0238">DNA-binding</keyword>
<evidence type="ECO:0000256" key="8">
    <source>
        <dbReference type="ARBA" id="ARBA00023125"/>
    </source>
</evidence>